<protein>
    <submittedName>
        <fullName evidence="2">Uncharacterized protein</fullName>
    </submittedName>
</protein>
<sequence>MANSGYGKRHAPYERPRTGTDFAHLPAREASIAALIDRLPEGAAIDGKTLASVHPHYGQAACLTALRRLSDAGHLRRFREPRVRPGASRWVSVTYFSRTARSEAWWGEVQAGRVPQPECVSDVEPAAEPEPTPRPAPSSPRPPTRRRSRAYDLLAALGRTDSRLALSAADCTALEPLAAEWFTRGATEEQLVRALLAGLPREIHSPRGLVRTRLRDKVPPETLAPEPVPVPAPRRIMECTVCGAPGRPEALPGGICAPCRNEAPPPPGSGLTVNEVHAHVGRLRALVRTRERTRT</sequence>
<keyword evidence="3" id="KW-1185">Reference proteome</keyword>
<dbReference type="Proteomes" id="UP000176101">
    <property type="component" value="Unassembled WGS sequence"/>
</dbReference>
<proteinExistence type="predicted"/>
<dbReference type="EMBL" id="LJGU01000150">
    <property type="protein sequence ID" value="OEU95798.1"/>
    <property type="molecule type" value="Genomic_DNA"/>
</dbReference>
<dbReference type="STRING" id="1075402.AN216_23360"/>
<dbReference type="AlphaFoldDB" id="A0A1E7JWD0"/>
<reference evidence="2 3" key="1">
    <citation type="journal article" date="2016" name="Front. Microbiol.">
        <title>Comparative Genomics Analysis of Streptomyces Species Reveals Their Adaptation to the Marine Environment and Their Diversity at the Genomic Level.</title>
        <authorList>
            <person name="Tian X."/>
            <person name="Zhang Z."/>
            <person name="Yang T."/>
            <person name="Chen M."/>
            <person name="Li J."/>
            <person name="Chen F."/>
            <person name="Yang J."/>
            <person name="Li W."/>
            <person name="Zhang B."/>
            <person name="Zhang Z."/>
            <person name="Wu J."/>
            <person name="Zhang C."/>
            <person name="Long L."/>
            <person name="Xiao J."/>
        </authorList>
    </citation>
    <scope>NUCLEOTIDE SEQUENCE [LARGE SCALE GENOMIC DNA]</scope>
    <source>
        <strain evidence="2 3">SCSIO 02100</strain>
    </source>
</reference>
<evidence type="ECO:0000256" key="1">
    <source>
        <dbReference type="SAM" id="MobiDB-lite"/>
    </source>
</evidence>
<evidence type="ECO:0000313" key="2">
    <source>
        <dbReference type="EMBL" id="OEU95798.1"/>
    </source>
</evidence>
<evidence type="ECO:0000313" key="3">
    <source>
        <dbReference type="Proteomes" id="UP000176101"/>
    </source>
</evidence>
<comment type="caution">
    <text evidence="2">The sequence shown here is derived from an EMBL/GenBank/DDBJ whole genome shotgun (WGS) entry which is preliminary data.</text>
</comment>
<accession>A0A1E7JWD0</accession>
<dbReference type="OrthoDB" id="4350229at2"/>
<name>A0A1E7JWD0_9ACTN</name>
<gene>
    <name evidence="2" type="ORF">AN216_23360</name>
</gene>
<dbReference type="PATRIC" id="fig|1075402.3.peg.897"/>
<feature type="compositionally biased region" description="Pro residues" evidence="1">
    <location>
        <begin position="128"/>
        <end position="142"/>
    </location>
</feature>
<feature type="region of interest" description="Disordered" evidence="1">
    <location>
        <begin position="116"/>
        <end position="147"/>
    </location>
</feature>
<organism evidence="2 3">
    <name type="scientific">Streptomyces oceani</name>
    <dbReference type="NCBI Taxonomy" id="1075402"/>
    <lineage>
        <taxon>Bacteria</taxon>
        <taxon>Bacillati</taxon>
        <taxon>Actinomycetota</taxon>
        <taxon>Actinomycetes</taxon>
        <taxon>Kitasatosporales</taxon>
        <taxon>Streptomycetaceae</taxon>
        <taxon>Streptomyces</taxon>
    </lineage>
</organism>